<evidence type="ECO:0000256" key="6">
    <source>
        <dbReference type="SAM" id="MobiDB-lite"/>
    </source>
</evidence>
<feature type="compositionally biased region" description="Basic and acidic residues" evidence="6">
    <location>
        <begin position="701"/>
        <end position="719"/>
    </location>
</feature>
<dbReference type="Gene3D" id="3.40.50.300">
    <property type="entry name" value="P-loop containing nucleotide triphosphate hydrolases"/>
    <property type="match status" value="2"/>
</dbReference>
<dbReference type="Gene3D" id="2.40.30.270">
    <property type="match status" value="1"/>
</dbReference>
<accession>A0A448ZSY8</accession>
<dbReference type="InterPro" id="IPR041677">
    <property type="entry name" value="DNA2/NAM7_AAA_11"/>
</dbReference>
<name>A0A448ZSY8_9STRA</name>
<evidence type="ECO:0000256" key="5">
    <source>
        <dbReference type="ARBA" id="ARBA00022840"/>
    </source>
</evidence>
<evidence type="ECO:0000256" key="1">
    <source>
        <dbReference type="ARBA" id="ARBA00007913"/>
    </source>
</evidence>
<evidence type="ECO:0000256" key="4">
    <source>
        <dbReference type="ARBA" id="ARBA00022806"/>
    </source>
</evidence>
<dbReference type="Proteomes" id="UP000291116">
    <property type="component" value="Unassembled WGS sequence"/>
</dbReference>
<dbReference type="InterPro" id="IPR050534">
    <property type="entry name" value="Coronavir_polyprotein_1ab"/>
</dbReference>
<comment type="similarity">
    <text evidence="1">Belongs to the DNA2/NAM7 helicase family.</text>
</comment>
<feature type="region of interest" description="Disordered" evidence="6">
    <location>
        <begin position="398"/>
        <end position="417"/>
    </location>
</feature>
<feature type="domain" description="DNA2/NAM7 helicase helicase" evidence="8">
    <location>
        <begin position="247"/>
        <end position="464"/>
    </location>
</feature>
<evidence type="ECO:0000256" key="7">
    <source>
        <dbReference type="SAM" id="SignalP"/>
    </source>
</evidence>
<keyword evidence="3" id="KW-0378">Hydrolase</keyword>
<dbReference type="Pfam" id="PF13087">
    <property type="entry name" value="AAA_12"/>
    <property type="match status" value="1"/>
</dbReference>
<dbReference type="Pfam" id="PF13086">
    <property type="entry name" value="AAA_11"/>
    <property type="match status" value="1"/>
</dbReference>
<evidence type="ECO:0000313" key="11">
    <source>
        <dbReference type="Proteomes" id="UP000291116"/>
    </source>
</evidence>
<dbReference type="InterPro" id="IPR041679">
    <property type="entry name" value="DNA2/NAM7-like_C"/>
</dbReference>
<dbReference type="CDD" id="cd18808">
    <property type="entry name" value="SF1_C_Upf1"/>
    <property type="match status" value="1"/>
</dbReference>
<gene>
    <name evidence="10" type="ORF">PSNMU_V1.4_AUG-EV-PASAV3_0122230</name>
</gene>
<keyword evidence="5" id="KW-0067">ATP-binding</keyword>
<dbReference type="InterPro" id="IPR027417">
    <property type="entry name" value="P-loop_NTPase"/>
</dbReference>
<evidence type="ECO:0008006" key="12">
    <source>
        <dbReference type="Google" id="ProtNLM"/>
    </source>
</evidence>
<dbReference type="AlphaFoldDB" id="A0A448ZSY8"/>
<dbReference type="InterPro" id="IPR047187">
    <property type="entry name" value="SF1_C_Upf1"/>
</dbReference>
<feature type="domain" description="DNA2/NAM7 helicase-like C-terminal" evidence="9">
    <location>
        <begin position="473"/>
        <end position="668"/>
    </location>
</feature>
<feature type="signal peptide" evidence="7">
    <location>
        <begin position="1"/>
        <end position="24"/>
    </location>
</feature>
<proteinExistence type="inferred from homology"/>
<dbReference type="EMBL" id="CAACVS010000683">
    <property type="protein sequence ID" value="VEU45073.1"/>
    <property type="molecule type" value="Genomic_DNA"/>
</dbReference>
<keyword evidence="2" id="KW-0547">Nucleotide-binding</keyword>
<evidence type="ECO:0000259" key="8">
    <source>
        <dbReference type="Pfam" id="PF13086"/>
    </source>
</evidence>
<keyword evidence="11" id="KW-1185">Reference proteome</keyword>
<feature type="region of interest" description="Disordered" evidence="6">
    <location>
        <begin position="700"/>
        <end position="721"/>
    </location>
</feature>
<dbReference type="GO" id="GO:0005694">
    <property type="term" value="C:chromosome"/>
    <property type="evidence" value="ECO:0007669"/>
    <property type="project" value="UniProtKB-ARBA"/>
</dbReference>
<evidence type="ECO:0000256" key="3">
    <source>
        <dbReference type="ARBA" id="ARBA00022801"/>
    </source>
</evidence>
<evidence type="ECO:0000256" key="2">
    <source>
        <dbReference type="ARBA" id="ARBA00022741"/>
    </source>
</evidence>
<dbReference type="GO" id="GO:0016787">
    <property type="term" value="F:hydrolase activity"/>
    <property type="evidence" value="ECO:0007669"/>
    <property type="project" value="UniProtKB-KW"/>
</dbReference>
<keyword evidence="4" id="KW-0347">Helicase</keyword>
<organism evidence="10 11">
    <name type="scientific">Pseudo-nitzschia multistriata</name>
    <dbReference type="NCBI Taxonomy" id="183589"/>
    <lineage>
        <taxon>Eukaryota</taxon>
        <taxon>Sar</taxon>
        <taxon>Stramenopiles</taxon>
        <taxon>Ochrophyta</taxon>
        <taxon>Bacillariophyta</taxon>
        <taxon>Bacillariophyceae</taxon>
        <taxon>Bacillariophycidae</taxon>
        <taxon>Bacillariales</taxon>
        <taxon>Bacillariaceae</taxon>
        <taxon>Pseudo-nitzschia</taxon>
    </lineage>
</organism>
<dbReference type="GO" id="GO:0005524">
    <property type="term" value="F:ATP binding"/>
    <property type="evidence" value="ECO:0007669"/>
    <property type="project" value="UniProtKB-KW"/>
</dbReference>
<dbReference type="PANTHER" id="PTHR43788:SF8">
    <property type="entry name" value="DNA-BINDING PROTEIN SMUBP-2"/>
    <property type="match status" value="1"/>
</dbReference>
<dbReference type="FunFam" id="3.40.50.300:FF:000326">
    <property type="entry name" value="P-loop containing nucleoside triphosphate hydrolase"/>
    <property type="match status" value="1"/>
</dbReference>
<keyword evidence="7" id="KW-0732">Signal</keyword>
<reference evidence="10 11" key="1">
    <citation type="submission" date="2019-01" db="EMBL/GenBank/DDBJ databases">
        <authorList>
            <person name="Ferrante I. M."/>
        </authorList>
    </citation>
    <scope>NUCLEOTIDE SEQUENCE [LARGE SCALE GENOMIC DNA]</scope>
    <source>
        <strain evidence="10 11">B856</strain>
    </source>
</reference>
<dbReference type="SUPFAM" id="SSF52540">
    <property type="entry name" value="P-loop containing nucleoside triphosphate hydrolases"/>
    <property type="match status" value="1"/>
</dbReference>
<evidence type="ECO:0000259" key="9">
    <source>
        <dbReference type="Pfam" id="PF13087"/>
    </source>
</evidence>
<evidence type="ECO:0000313" key="10">
    <source>
        <dbReference type="EMBL" id="VEU45073.1"/>
    </source>
</evidence>
<sequence length="748" mass="80886">MRILATLLAAAPKVLLLAGPFSLALQDPGRPRGFKSVRREAADYAAHWESLLLEEYHETAEELRDQRKSWSRRRLEQSGISVFGASAEPESEVLGEKIVRFYRKGETMFKDRFTRGDVLVMTPTVRSVDPVPRECLVVDVGSDWITAGVGSSWPDGLWEARKLAGFFEVRLDRTAPRAPLRAQRKALDMVRKGNAGAASALMARTFCSPNDAEALGSGAPSFLGADARATIEDALERAKRATSFEPNPSQEEAIAWALQRKVSLVRGPPGTGKTRVAALLVSTAMRMEGRVLAVTHSNGAADVLLEALLQMGVPAVRLGRPASVSPSVQHRTITAMTERMPRVAELRKRAADQTLERQQRSAAAFELRRCLADVRESIAKTAPVVVASCIGAHQLVLGENTNSGGGGGEDGGDDEDDEMSFATVVLDEAAQTTEPALVCALAASRAEQVVLVGDTRQLPPTVTSMKLRDRLGVSPMSRLEDCGVGETTLRVQYRMPPFLLEHPSEYFYNGLVACAGGLSRVDRPPPGGFPWPSSRPLAFVQVGESDSEIAHNFGGRSNPTEARLVVSIVADLIDGGDTDPSGIAVISPYSKQVQLIRTELSSETTRGRATGGVRVGTVDSFQGQETDVVVFSAVRSNQMKELGFLRDSRRLCVAITRARRGLIVVGDRAVLKTCRHWEALLRSCESRGCCLDGALWNDPSAPKRDHGGGEDDDGPREPISDTEIDEILDELFSNNDDELFAPAPGTSV</sequence>
<dbReference type="GO" id="GO:0043139">
    <property type="term" value="F:5'-3' DNA helicase activity"/>
    <property type="evidence" value="ECO:0007669"/>
    <property type="project" value="TreeGrafter"/>
</dbReference>
<feature type="chain" id="PRO_5019243692" description="AAA+ ATPase domain-containing protein" evidence="7">
    <location>
        <begin position="25"/>
        <end position="748"/>
    </location>
</feature>
<protein>
    <recommendedName>
        <fullName evidence="12">AAA+ ATPase domain-containing protein</fullName>
    </recommendedName>
</protein>
<dbReference type="PANTHER" id="PTHR43788">
    <property type="entry name" value="DNA2/NAM7 HELICASE FAMILY MEMBER"/>
    <property type="match status" value="1"/>
</dbReference>
<dbReference type="OrthoDB" id="201314at2759"/>